<proteinExistence type="predicted"/>
<dbReference type="Proteomes" id="UP000887013">
    <property type="component" value="Unassembled WGS sequence"/>
</dbReference>
<accession>A0A8X6NLH2</accession>
<sequence length="117" mass="13496">MVMKNAIIGRRKTDLSRLYDDLEGKLRSLESLGKTREKYGDFLTPLVESCLPEEILMAWERNRNLKEINGEERSLENLMPFLKQKVQSEEMVALARAGFGVNPTSKKQDQDDKTYNS</sequence>
<organism evidence="1 2">
    <name type="scientific">Nephila pilipes</name>
    <name type="common">Giant wood spider</name>
    <name type="synonym">Nephila maculata</name>
    <dbReference type="NCBI Taxonomy" id="299642"/>
    <lineage>
        <taxon>Eukaryota</taxon>
        <taxon>Metazoa</taxon>
        <taxon>Ecdysozoa</taxon>
        <taxon>Arthropoda</taxon>
        <taxon>Chelicerata</taxon>
        <taxon>Arachnida</taxon>
        <taxon>Araneae</taxon>
        <taxon>Araneomorphae</taxon>
        <taxon>Entelegynae</taxon>
        <taxon>Araneoidea</taxon>
        <taxon>Nephilidae</taxon>
        <taxon>Nephila</taxon>
    </lineage>
</organism>
<dbReference type="EMBL" id="BMAW01105433">
    <property type="protein sequence ID" value="GFT19207.1"/>
    <property type="molecule type" value="Genomic_DNA"/>
</dbReference>
<reference evidence="1" key="1">
    <citation type="submission" date="2020-08" db="EMBL/GenBank/DDBJ databases">
        <title>Multicomponent nature underlies the extraordinary mechanical properties of spider dragline silk.</title>
        <authorList>
            <person name="Kono N."/>
            <person name="Nakamura H."/>
            <person name="Mori M."/>
            <person name="Yoshida Y."/>
            <person name="Ohtoshi R."/>
            <person name="Malay A.D."/>
            <person name="Moran D.A.P."/>
            <person name="Tomita M."/>
            <person name="Numata K."/>
            <person name="Arakawa K."/>
        </authorList>
    </citation>
    <scope>NUCLEOTIDE SEQUENCE</scope>
</reference>
<keyword evidence="2" id="KW-1185">Reference proteome</keyword>
<dbReference type="OrthoDB" id="6431894at2759"/>
<gene>
    <name evidence="1" type="primary">AVEN_112327_1</name>
    <name evidence="1" type="ORF">NPIL_11781</name>
</gene>
<dbReference type="AlphaFoldDB" id="A0A8X6NLH2"/>
<evidence type="ECO:0000313" key="2">
    <source>
        <dbReference type="Proteomes" id="UP000887013"/>
    </source>
</evidence>
<comment type="caution">
    <text evidence="1">The sequence shown here is derived from an EMBL/GenBank/DDBJ whole genome shotgun (WGS) entry which is preliminary data.</text>
</comment>
<protein>
    <submittedName>
        <fullName evidence="1">DUF1758 domain-containing protein</fullName>
    </submittedName>
</protein>
<evidence type="ECO:0000313" key="1">
    <source>
        <dbReference type="EMBL" id="GFT19207.1"/>
    </source>
</evidence>
<name>A0A8X6NLH2_NEPPI</name>